<dbReference type="EMBL" id="JARAKH010000042">
    <property type="protein sequence ID" value="KAK8380232.1"/>
    <property type="molecule type" value="Genomic_DNA"/>
</dbReference>
<evidence type="ECO:0000313" key="3">
    <source>
        <dbReference type="Proteomes" id="UP001487740"/>
    </source>
</evidence>
<organism evidence="2 3">
    <name type="scientific">Scylla paramamosain</name>
    <name type="common">Mud crab</name>
    <dbReference type="NCBI Taxonomy" id="85552"/>
    <lineage>
        <taxon>Eukaryota</taxon>
        <taxon>Metazoa</taxon>
        <taxon>Ecdysozoa</taxon>
        <taxon>Arthropoda</taxon>
        <taxon>Crustacea</taxon>
        <taxon>Multicrustacea</taxon>
        <taxon>Malacostraca</taxon>
        <taxon>Eumalacostraca</taxon>
        <taxon>Eucarida</taxon>
        <taxon>Decapoda</taxon>
        <taxon>Pleocyemata</taxon>
        <taxon>Brachyura</taxon>
        <taxon>Eubrachyura</taxon>
        <taxon>Portunoidea</taxon>
        <taxon>Portunidae</taxon>
        <taxon>Portuninae</taxon>
        <taxon>Scylla</taxon>
    </lineage>
</organism>
<protein>
    <submittedName>
        <fullName evidence="2">Uncharacterized protein</fullName>
    </submittedName>
</protein>
<feature type="compositionally biased region" description="Low complexity" evidence="1">
    <location>
        <begin position="31"/>
        <end position="45"/>
    </location>
</feature>
<feature type="compositionally biased region" description="Polar residues" evidence="1">
    <location>
        <begin position="68"/>
        <end position="80"/>
    </location>
</feature>
<dbReference type="Proteomes" id="UP001487740">
    <property type="component" value="Unassembled WGS sequence"/>
</dbReference>
<feature type="region of interest" description="Disordered" evidence="1">
    <location>
        <begin position="1"/>
        <end position="80"/>
    </location>
</feature>
<comment type="caution">
    <text evidence="2">The sequence shown here is derived from an EMBL/GenBank/DDBJ whole genome shotgun (WGS) entry which is preliminary data.</text>
</comment>
<evidence type="ECO:0000256" key="1">
    <source>
        <dbReference type="SAM" id="MobiDB-lite"/>
    </source>
</evidence>
<evidence type="ECO:0000313" key="2">
    <source>
        <dbReference type="EMBL" id="KAK8380232.1"/>
    </source>
</evidence>
<sequence>MRACGWRGLRGRRDGDQAVNAPPITSTRAWAGRQAQGRQAGSSSSRPRRPSRVVRGGGNRCHHHHRSLNQQKQPVPLTPSQCEGVRLESPATMVVWVLHSPAMS</sequence>
<keyword evidence="3" id="KW-1185">Reference proteome</keyword>
<proteinExistence type="predicted"/>
<accession>A0AAW0SZ89</accession>
<gene>
    <name evidence="2" type="ORF">O3P69_016689</name>
</gene>
<dbReference type="AlphaFoldDB" id="A0AAW0SZ89"/>
<reference evidence="2 3" key="1">
    <citation type="submission" date="2023-03" db="EMBL/GenBank/DDBJ databases">
        <title>High-quality genome of Scylla paramamosain provides insights in environmental adaptation.</title>
        <authorList>
            <person name="Zhang L."/>
        </authorList>
    </citation>
    <scope>NUCLEOTIDE SEQUENCE [LARGE SCALE GENOMIC DNA]</scope>
    <source>
        <strain evidence="2">LZ_2023a</strain>
        <tissue evidence="2">Muscle</tissue>
    </source>
</reference>
<name>A0AAW0SZ89_SCYPA</name>